<dbReference type="AlphaFoldDB" id="A0A8K0L7Z5"/>
<dbReference type="EMBL" id="JAESVG020000002">
    <property type="protein sequence ID" value="KAG8630612.1"/>
    <property type="molecule type" value="Genomic_DNA"/>
</dbReference>
<dbReference type="Gene3D" id="3.40.640.10">
    <property type="entry name" value="Type I PLP-dependent aspartate aminotransferase-like (Major domain)"/>
    <property type="match status" value="1"/>
</dbReference>
<dbReference type="CDD" id="cd03109">
    <property type="entry name" value="DTBS"/>
    <property type="match status" value="1"/>
</dbReference>
<dbReference type="HAMAP" id="MF_00336">
    <property type="entry name" value="BioD"/>
    <property type="match status" value="1"/>
</dbReference>
<evidence type="ECO:0008006" key="7">
    <source>
        <dbReference type="Google" id="ProtNLM"/>
    </source>
</evidence>
<dbReference type="GO" id="GO:0005739">
    <property type="term" value="C:mitochondrion"/>
    <property type="evidence" value="ECO:0007669"/>
    <property type="project" value="UniProtKB-SubCell"/>
</dbReference>
<name>A0A8K0L7Z5_9PEZI</name>
<evidence type="ECO:0000256" key="3">
    <source>
        <dbReference type="ARBA" id="ARBA00022679"/>
    </source>
</evidence>
<keyword evidence="2" id="KW-0032">Aminotransferase</keyword>
<dbReference type="GO" id="GO:0000287">
    <property type="term" value="F:magnesium ion binding"/>
    <property type="evidence" value="ECO:0007669"/>
    <property type="project" value="InterPro"/>
</dbReference>
<gene>
    <name evidence="5" type="ORF">KVT40_002231</name>
</gene>
<evidence type="ECO:0000256" key="1">
    <source>
        <dbReference type="ARBA" id="ARBA00004173"/>
    </source>
</evidence>
<proteinExistence type="inferred from homology"/>
<reference evidence="5" key="1">
    <citation type="submission" date="2021-07" db="EMBL/GenBank/DDBJ databases">
        <title>Elsinoe batatas strain:CRI-CJ2 Genome sequencing and assembly.</title>
        <authorList>
            <person name="Huang L."/>
        </authorList>
    </citation>
    <scope>NUCLEOTIDE SEQUENCE</scope>
    <source>
        <strain evidence="5">CRI-CJ2</strain>
    </source>
</reference>
<evidence type="ECO:0000313" key="6">
    <source>
        <dbReference type="Proteomes" id="UP000809789"/>
    </source>
</evidence>
<dbReference type="PANTHER" id="PTHR42684:SF3">
    <property type="entry name" value="ADENOSYLMETHIONINE-8-AMINO-7-OXONONANOATE AMINOTRANSFERASE"/>
    <property type="match status" value="1"/>
</dbReference>
<protein>
    <recommendedName>
        <fullName evidence="7">PLP-dependent transferase</fullName>
    </recommendedName>
</protein>
<dbReference type="GO" id="GO:0004015">
    <property type="term" value="F:adenosylmethionine-8-amino-7-oxononanoate transaminase activity"/>
    <property type="evidence" value="ECO:0007669"/>
    <property type="project" value="TreeGrafter"/>
</dbReference>
<comment type="subcellular location">
    <subcellularLocation>
        <location evidence="1">Mitochondrion</location>
    </subcellularLocation>
</comment>
<dbReference type="InterPro" id="IPR027417">
    <property type="entry name" value="P-loop_NTPase"/>
</dbReference>
<dbReference type="Pfam" id="PF13500">
    <property type="entry name" value="AAA_26"/>
    <property type="match status" value="1"/>
</dbReference>
<dbReference type="InterPro" id="IPR015421">
    <property type="entry name" value="PyrdxlP-dep_Trfase_major"/>
</dbReference>
<dbReference type="GO" id="GO:0005524">
    <property type="term" value="F:ATP binding"/>
    <property type="evidence" value="ECO:0007669"/>
    <property type="project" value="InterPro"/>
</dbReference>
<organism evidence="5 6">
    <name type="scientific">Elsinoe batatas</name>
    <dbReference type="NCBI Taxonomy" id="2601811"/>
    <lineage>
        <taxon>Eukaryota</taxon>
        <taxon>Fungi</taxon>
        <taxon>Dikarya</taxon>
        <taxon>Ascomycota</taxon>
        <taxon>Pezizomycotina</taxon>
        <taxon>Dothideomycetes</taxon>
        <taxon>Dothideomycetidae</taxon>
        <taxon>Myriangiales</taxon>
        <taxon>Elsinoaceae</taxon>
        <taxon>Elsinoe</taxon>
    </lineage>
</organism>
<dbReference type="GO" id="GO:0030170">
    <property type="term" value="F:pyridoxal phosphate binding"/>
    <property type="evidence" value="ECO:0007669"/>
    <property type="project" value="InterPro"/>
</dbReference>
<dbReference type="GO" id="GO:0009102">
    <property type="term" value="P:biotin biosynthetic process"/>
    <property type="evidence" value="ECO:0007669"/>
    <property type="project" value="UniProtKB-UniPathway"/>
</dbReference>
<dbReference type="SUPFAM" id="SSF52540">
    <property type="entry name" value="P-loop containing nucleoside triphosphate hydrolases"/>
    <property type="match status" value="1"/>
</dbReference>
<keyword evidence="6" id="KW-1185">Reference proteome</keyword>
<evidence type="ECO:0000313" key="5">
    <source>
        <dbReference type="EMBL" id="KAG8630612.1"/>
    </source>
</evidence>
<dbReference type="Gene3D" id="3.40.50.300">
    <property type="entry name" value="P-loop containing nucleotide triphosphate hydrolases"/>
    <property type="match status" value="1"/>
</dbReference>
<evidence type="ECO:0000256" key="4">
    <source>
        <dbReference type="ARBA" id="ARBA00022898"/>
    </source>
</evidence>
<dbReference type="UniPathway" id="UPA00078"/>
<dbReference type="Proteomes" id="UP000809789">
    <property type="component" value="Unassembled WGS sequence"/>
</dbReference>
<dbReference type="Gene3D" id="3.90.1150.10">
    <property type="entry name" value="Aspartate Aminotransferase, domain 1"/>
    <property type="match status" value="1"/>
</dbReference>
<keyword evidence="4" id="KW-0663">Pyridoxal phosphate</keyword>
<comment type="caution">
    <text evidence="5">The sequence shown here is derived from an EMBL/GenBank/DDBJ whole genome shotgun (WGS) entry which is preliminary data.</text>
</comment>
<keyword evidence="3" id="KW-0808">Transferase</keyword>
<sequence>MKKQVGSLLFDKLNVFQIFGANTGVGKTVASTALGRHIMPAQGLVYLKPVQTGSIDSFDATHIRRFLTNATQKTLFPYNYPVSPHLAARYGGRHPCDDDTILQAIHDELRAEAKNTTDWVLIETAGGVLSPAPSGSLQADLYRPLRLPVLLVGDSRLGGIGSTISAWESLRIRGFDVDGLILFKDDIYENSDYLVEHFRRQDHGISIALIDPPPPPCSDDVLDQFNMGRYYDKQAKSKSLGTFKSDILRKQEQRKKKLKALSHRAHESIWHPFLQHTERNPENILAIDSAYGDHFQAVVPSKDLGSKGTSILKPAFDGSASWWTQGLGHGNPDLALTAAYAAGRYGHVMFANAAHEPAVALAETMLTHNKALKPLGMRSRKKTRAFYSDNGSTAMEVAVKMGLKAAAKRYGWGPDDRIEVVGLKDSYHGDTIGAMDCSEGNIYNEKVEWYSGRGHWLGYPRVAMKKGKWVISPPAGTEDIYGPPQEFHDLREVFNITDRQETMKTYREVILKMLNHLVSQGHKLGALIMEPVILGAGGMNFVDPAFQYALYSAAVKVQQHKTALQESAHDTVSAEEHGELEQNGLELDERDWTGMPIITDEVFTGIYRLGHFSSSGMIRIRPDISVYAKLLTGGVVPLAVTLASESIYSAFLSNDKSDALLHGHSYTAHAIGCEVALKALDEYRTFDEDVAEGEKGSKGGRWLPYKKEWNAHMLEKSDTLKNKRWFSRTRAWSMWSHDFVHKLSYRDDVEGVFALGSVLAIELKDPEGGGYASKASIGIRDKLLEGILEFNQAVHSRVLGNVLYFMASLTTTPETISAVQTQIEKALG</sequence>
<dbReference type="InterPro" id="IPR005814">
    <property type="entry name" value="Aminotrans_3"/>
</dbReference>
<dbReference type="InterPro" id="IPR004472">
    <property type="entry name" value="DTB_synth_BioD"/>
</dbReference>
<dbReference type="GO" id="GO:0004141">
    <property type="term" value="F:dethiobiotin synthase activity"/>
    <property type="evidence" value="ECO:0007669"/>
    <property type="project" value="InterPro"/>
</dbReference>
<dbReference type="InterPro" id="IPR015422">
    <property type="entry name" value="PyrdxlP-dep_Trfase_small"/>
</dbReference>
<dbReference type="Pfam" id="PF00202">
    <property type="entry name" value="Aminotran_3"/>
    <property type="match status" value="2"/>
</dbReference>
<dbReference type="PANTHER" id="PTHR42684">
    <property type="entry name" value="ADENOSYLMETHIONINE-8-AMINO-7-OXONONANOATE AMINOTRANSFERASE"/>
    <property type="match status" value="1"/>
</dbReference>
<accession>A0A8K0L7Z5</accession>
<dbReference type="InterPro" id="IPR049704">
    <property type="entry name" value="Aminotrans_3_PPA_site"/>
</dbReference>
<dbReference type="NCBIfam" id="TIGR00347">
    <property type="entry name" value="bioD"/>
    <property type="match status" value="1"/>
</dbReference>
<evidence type="ECO:0000256" key="2">
    <source>
        <dbReference type="ARBA" id="ARBA00022576"/>
    </source>
</evidence>
<dbReference type="PROSITE" id="PS00600">
    <property type="entry name" value="AA_TRANSFER_CLASS_3"/>
    <property type="match status" value="1"/>
</dbReference>
<dbReference type="SUPFAM" id="SSF53383">
    <property type="entry name" value="PLP-dependent transferases"/>
    <property type="match status" value="1"/>
</dbReference>
<dbReference type="OrthoDB" id="425114at2759"/>
<dbReference type="InterPro" id="IPR015424">
    <property type="entry name" value="PyrdxlP-dep_Trfase"/>
</dbReference>